<accession>A0ABR2M8S1</accession>
<sequence length="61" mass="7084">MIGRCDRFVWIVAMFLGAGATGCCLTSWIRVIYHRSSCYRLHHLSFKNTAAFLRLSLIRTY</sequence>
<keyword evidence="3" id="KW-1185">Reference proteome</keyword>
<evidence type="ECO:0000313" key="3">
    <source>
        <dbReference type="Proteomes" id="UP001412067"/>
    </source>
</evidence>
<keyword evidence="1" id="KW-0812">Transmembrane</keyword>
<protein>
    <submittedName>
        <fullName evidence="2">Uncharacterized protein</fullName>
    </submittedName>
</protein>
<evidence type="ECO:0000313" key="2">
    <source>
        <dbReference type="EMBL" id="KAK8960569.1"/>
    </source>
</evidence>
<comment type="caution">
    <text evidence="2">The sequence shown here is derived from an EMBL/GenBank/DDBJ whole genome shotgun (WGS) entry which is preliminary data.</text>
</comment>
<keyword evidence="1" id="KW-1133">Transmembrane helix</keyword>
<feature type="transmembrane region" description="Helical" evidence="1">
    <location>
        <begin position="7"/>
        <end position="29"/>
    </location>
</feature>
<dbReference type="EMBL" id="JBBWWR010000010">
    <property type="protein sequence ID" value="KAK8960569.1"/>
    <property type="molecule type" value="Genomic_DNA"/>
</dbReference>
<dbReference type="Proteomes" id="UP001412067">
    <property type="component" value="Unassembled WGS sequence"/>
</dbReference>
<evidence type="ECO:0000256" key="1">
    <source>
        <dbReference type="SAM" id="Phobius"/>
    </source>
</evidence>
<reference evidence="2 3" key="1">
    <citation type="journal article" date="2022" name="Nat. Plants">
        <title>Genomes of leafy and leafless Platanthera orchids illuminate the evolution of mycoheterotrophy.</title>
        <authorList>
            <person name="Li M.H."/>
            <person name="Liu K.W."/>
            <person name="Li Z."/>
            <person name="Lu H.C."/>
            <person name="Ye Q.L."/>
            <person name="Zhang D."/>
            <person name="Wang J.Y."/>
            <person name="Li Y.F."/>
            <person name="Zhong Z.M."/>
            <person name="Liu X."/>
            <person name="Yu X."/>
            <person name="Liu D.K."/>
            <person name="Tu X.D."/>
            <person name="Liu B."/>
            <person name="Hao Y."/>
            <person name="Liao X.Y."/>
            <person name="Jiang Y.T."/>
            <person name="Sun W.H."/>
            <person name="Chen J."/>
            <person name="Chen Y.Q."/>
            <person name="Ai Y."/>
            <person name="Zhai J.W."/>
            <person name="Wu S.S."/>
            <person name="Zhou Z."/>
            <person name="Hsiao Y.Y."/>
            <person name="Wu W.L."/>
            <person name="Chen Y.Y."/>
            <person name="Lin Y.F."/>
            <person name="Hsu J.L."/>
            <person name="Li C.Y."/>
            <person name="Wang Z.W."/>
            <person name="Zhao X."/>
            <person name="Zhong W.Y."/>
            <person name="Ma X.K."/>
            <person name="Ma L."/>
            <person name="Huang J."/>
            <person name="Chen G.Z."/>
            <person name="Huang M.Z."/>
            <person name="Huang L."/>
            <person name="Peng D.H."/>
            <person name="Luo Y.B."/>
            <person name="Zou S.Q."/>
            <person name="Chen S.P."/>
            <person name="Lan S."/>
            <person name="Tsai W.C."/>
            <person name="Van de Peer Y."/>
            <person name="Liu Z.J."/>
        </authorList>
    </citation>
    <scope>NUCLEOTIDE SEQUENCE [LARGE SCALE GENOMIC DNA]</scope>
    <source>
        <strain evidence="2">Lor288</strain>
    </source>
</reference>
<keyword evidence="1" id="KW-0472">Membrane</keyword>
<proteinExistence type="predicted"/>
<dbReference type="PROSITE" id="PS51257">
    <property type="entry name" value="PROKAR_LIPOPROTEIN"/>
    <property type="match status" value="1"/>
</dbReference>
<gene>
    <name evidence="2" type="ORF">KSP40_PGU006003</name>
</gene>
<name>A0ABR2M8S1_9ASPA</name>
<organism evidence="2 3">
    <name type="scientific">Platanthera guangdongensis</name>
    <dbReference type="NCBI Taxonomy" id="2320717"/>
    <lineage>
        <taxon>Eukaryota</taxon>
        <taxon>Viridiplantae</taxon>
        <taxon>Streptophyta</taxon>
        <taxon>Embryophyta</taxon>
        <taxon>Tracheophyta</taxon>
        <taxon>Spermatophyta</taxon>
        <taxon>Magnoliopsida</taxon>
        <taxon>Liliopsida</taxon>
        <taxon>Asparagales</taxon>
        <taxon>Orchidaceae</taxon>
        <taxon>Orchidoideae</taxon>
        <taxon>Orchideae</taxon>
        <taxon>Orchidinae</taxon>
        <taxon>Platanthera</taxon>
    </lineage>
</organism>